<feature type="region of interest" description="Disordered" evidence="1">
    <location>
        <begin position="24"/>
        <end position="62"/>
    </location>
</feature>
<dbReference type="OrthoDB" id="6019271at2759"/>
<keyword evidence="3" id="KW-1185">Reference proteome</keyword>
<protein>
    <submittedName>
        <fullName evidence="2">Dystrobrevin beta</fullName>
    </submittedName>
</protein>
<dbReference type="PANTHER" id="PTHR12268">
    <property type="entry name" value="E3 UBIQUITIN-PROTEIN LIGASE KCMF1"/>
    <property type="match status" value="1"/>
</dbReference>
<evidence type="ECO:0000313" key="3">
    <source>
        <dbReference type="Proteomes" id="UP000314294"/>
    </source>
</evidence>
<dbReference type="GO" id="GO:0099536">
    <property type="term" value="P:synaptic signaling"/>
    <property type="evidence" value="ECO:0007669"/>
    <property type="project" value="TreeGrafter"/>
</dbReference>
<feature type="compositionally biased region" description="Low complexity" evidence="1">
    <location>
        <begin position="33"/>
        <end position="44"/>
    </location>
</feature>
<sequence length="110" mass="11564">MSSLQESRRELMVQLEGLMKLLKAQAAGSSHASPSRPSPTVRSVGAASPHAHMYPPQDSLAGVGGDVQEAFAQGKSGASRCDNHMDSLGLGYTTQTHPSVQPVFLISFSV</sequence>
<dbReference type="AlphaFoldDB" id="A0A4Z2ELR2"/>
<proteinExistence type="predicted"/>
<evidence type="ECO:0000256" key="1">
    <source>
        <dbReference type="SAM" id="MobiDB-lite"/>
    </source>
</evidence>
<comment type="caution">
    <text evidence="2">The sequence shown here is derived from an EMBL/GenBank/DDBJ whole genome shotgun (WGS) entry which is preliminary data.</text>
</comment>
<name>A0A4Z2ELR2_9TELE</name>
<evidence type="ECO:0000313" key="2">
    <source>
        <dbReference type="EMBL" id="TNN29374.1"/>
    </source>
</evidence>
<dbReference type="GO" id="GO:0005886">
    <property type="term" value="C:plasma membrane"/>
    <property type="evidence" value="ECO:0007669"/>
    <property type="project" value="TreeGrafter"/>
</dbReference>
<dbReference type="Proteomes" id="UP000314294">
    <property type="component" value="Unassembled WGS sequence"/>
</dbReference>
<dbReference type="GO" id="GO:0045202">
    <property type="term" value="C:synapse"/>
    <property type="evidence" value="ECO:0007669"/>
    <property type="project" value="TreeGrafter"/>
</dbReference>
<dbReference type="EMBL" id="SRLO01005732">
    <property type="protein sequence ID" value="TNN29374.1"/>
    <property type="molecule type" value="Genomic_DNA"/>
</dbReference>
<gene>
    <name evidence="2" type="primary">Dtnb_0</name>
    <name evidence="2" type="ORF">EYF80_060477</name>
</gene>
<dbReference type="InterPro" id="IPR050774">
    <property type="entry name" value="KCMF1/Dystrophin"/>
</dbReference>
<organism evidence="2 3">
    <name type="scientific">Liparis tanakae</name>
    <name type="common">Tanaka's snailfish</name>
    <dbReference type="NCBI Taxonomy" id="230148"/>
    <lineage>
        <taxon>Eukaryota</taxon>
        <taxon>Metazoa</taxon>
        <taxon>Chordata</taxon>
        <taxon>Craniata</taxon>
        <taxon>Vertebrata</taxon>
        <taxon>Euteleostomi</taxon>
        <taxon>Actinopterygii</taxon>
        <taxon>Neopterygii</taxon>
        <taxon>Teleostei</taxon>
        <taxon>Neoteleostei</taxon>
        <taxon>Acanthomorphata</taxon>
        <taxon>Eupercaria</taxon>
        <taxon>Perciformes</taxon>
        <taxon>Cottioidei</taxon>
        <taxon>Cottales</taxon>
        <taxon>Liparidae</taxon>
        <taxon>Liparis</taxon>
    </lineage>
</organism>
<dbReference type="PANTHER" id="PTHR12268:SF22">
    <property type="entry name" value="DYSTROBREVIN BETA"/>
    <property type="match status" value="1"/>
</dbReference>
<reference evidence="2 3" key="1">
    <citation type="submission" date="2019-03" db="EMBL/GenBank/DDBJ databases">
        <title>First draft genome of Liparis tanakae, snailfish: a comprehensive survey of snailfish specific genes.</title>
        <authorList>
            <person name="Kim W."/>
            <person name="Song I."/>
            <person name="Jeong J.-H."/>
            <person name="Kim D."/>
            <person name="Kim S."/>
            <person name="Ryu S."/>
            <person name="Song J.Y."/>
            <person name="Lee S.K."/>
        </authorList>
    </citation>
    <scope>NUCLEOTIDE SEQUENCE [LARGE SCALE GENOMIC DNA]</scope>
    <source>
        <tissue evidence="2">Muscle</tissue>
    </source>
</reference>
<accession>A0A4Z2ELR2</accession>